<dbReference type="EMBL" id="CM003536">
    <property type="protein sequence ID" value="RCV43145.1"/>
    <property type="molecule type" value="Genomic_DNA"/>
</dbReference>
<reference evidence="19 21" key="1">
    <citation type="journal article" date="2012" name="Nat. Biotechnol.">
        <title>Reference genome sequence of the model plant Setaria.</title>
        <authorList>
            <person name="Bennetzen J.L."/>
            <person name="Schmutz J."/>
            <person name="Wang H."/>
            <person name="Percifield R."/>
            <person name="Hawkins J."/>
            <person name="Pontaroli A.C."/>
            <person name="Estep M."/>
            <person name="Feng L."/>
            <person name="Vaughn J.N."/>
            <person name="Grimwood J."/>
            <person name="Jenkins J."/>
            <person name="Barry K."/>
            <person name="Lindquist E."/>
            <person name="Hellsten U."/>
            <person name="Deshpande S."/>
            <person name="Wang X."/>
            <person name="Wu X."/>
            <person name="Mitros T."/>
            <person name="Triplett J."/>
            <person name="Yang X."/>
            <person name="Ye C.Y."/>
            <person name="Mauro-Herrera M."/>
            <person name="Wang L."/>
            <person name="Li P."/>
            <person name="Sharma M."/>
            <person name="Sharma R."/>
            <person name="Ronald P.C."/>
            <person name="Panaud O."/>
            <person name="Kellogg E.A."/>
            <person name="Brutnell T.P."/>
            <person name="Doust A.N."/>
            <person name="Tuskan G.A."/>
            <person name="Rokhsar D."/>
            <person name="Devos K.M."/>
        </authorList>
    </citation>
    <scope>NUCLEOTIDE SEQUENCE [LARGE SCALE GENOMIC DNA]</scope>
    <source>
        <strain evidence="21">cv. Yugu1</strain>
        <strain evidence="19">Yugu1</strain>
    </source>
</reference>
<evidence type="ECO:0000313" key="19">
    <source>
        <dbReference type="EMBL" id="RCV43145.1"/>
    </source>
</evidence>
<keyword evidence="13 15" id="KW-0472">Membrane</keyword>
<feature type="domain" description="Histidine kinase" evidence="16">
    <location>
        <begin position="602"/>
        <end position="877"/>
    </location>
</feature>
<dbReference type="FunFam" id="3.30.450.350:FF:000001">
    <property type="entry name" value="Histidine kinase 4"/>
    <property type="match status" value="1"/>
</dbReference>
<dbReference type="Gene3D" id="6.10.250.1190">
    <property type="match status" value="1"/>
</dbReference>
<dbReference type="InterPro" id="IPR004358">
    <property type="entry name" value="Sig_transdc_His_kin-like_C"/>
</dbReference>
<reference evidence="19" key="2">
    <citation type="submission" date="2015-07" db="EMBL/GenBank/DDBJ databases">
        <authorList>
            <person name="Noorani M."/>
        </authorList>
    </citation>
    <scope>NUCLEOTIDE SEQUENCE</scope>
    <source>
        <strain evidence="19">Yugu1</strain>
    </source>
</reference>
<dbReference type="Gene3D" id="3.30.450.350">
    <property type="entry name" value="CHASE domain"/>
    <property type="match status" value="1"/>
</dbReference>
<dbReference type="SMART" id="SM00448">
    <property type="entry name" value="REC"/>
    <property type="match status" value="2"/>
</dbReference>
<keyword evidence="9" id="KW-0418">Kinase</keyword>
<feature type="domain" description="CHASE" evidence="18">
    <location>
        <begin position="309"/>
        <end position="534"/>
    </location>
</feature>
<dbReference type="RefSeq" id="XP_022679163.1">
    <property type="nucleotide sequence ID" value="XM_022823428.1"/>
</dbReference>
<dbReference type="SMART" id="SM00387">
    <property type="entry name" value="HATPase_c"/>
    <property type="match status" value="1"/>
</dbReference>
<dbReference type="InterPro" id="IPR036097">
    <property type="entry name" value="HisK_dim/P_sf"/>
</dbReference>
<feature type="domain" description="Response regulatory" evidence="17">
    <location>
        <begin position="901"/>
        <end position="1031"/>
    </location>
</feature>
<dbReference type="KEGG" id="sita:101776871"/>
<dbReference type="SMART" id="SM01079">
    <property type="entry name" value="CHASE"/>
    <property type="match status" value="1"/>
</dbReference>
<dbReference type="SMART" id="SM00388">
    <property type="entry name" value="HisKA"/>
    <property type="match status" value="1"/>
</dbReference>
<dbReference type="OMA" id="ECQKESI"/>
<dbReference type="Gene3D" id="3.30.565.10">
    <property type="entry name" value="Histidine kinase-like ATPase, C-terminal domain"/>
    <property type="match status" value="1"/>
</dbReference>
<dbReference type="FunFam" id="3.40.50.2300:FF:000137">
    <property type="entry name" value="Histidine kinase 3"/>
    <property type="match status" value="1"/>
</dbReference>
<evidence type="ECO:0000256" key="6">
    <source>
        <dbReference type="ARBA" id="ARBA00022553"/>
    </source>
</evidence>
<dbReference type="eggNOG" id="KOG0519">
    <property type="taxonomic scope" value="Eukaryota"/>
</dbReference>
<comment type="catalytic activity">
    <reaction evidence="1">
        <text>ATP + protein L-histidine = ADP + protein N-phospho-L-histidine.</text>
        <dbReference type="EC" id="2.7.13.3"/>
    </reaction>
</comment>
<dbReference type="Gene3D" id="3.40.50.2300">
    <property type="match status" value="2"/>
</dbReference>
<dbReference type="Gramene" id="KQK89304">
    <property type="protein sequence ID" value="KQK89304"/>
    <property type="gene ID" value="SETIT_033958mg"/>
</dbReference>
<evidence type="ECO:0000256" key="2">
    <source>
        <dbReference type="ARBA" id="ARBA00002427"/>
    </source>
</evidence>
<sequence>MAPNGAGECGGGCRRRKAAHAGAGAVAGFVVCLLVVWATGGCGRPSSGRVAEEEGMLGQFNLSTTQLQALVSLLSSTERECMGKSGLIHGGNQVNGMSCIPDSLCIRDKIYDGKQNWLKDAILQQFCTVQDKYGVNSHAPAVLEAKFLQNVIQEDISSTTQGNLHECELCAGMNGVNVVQNIVSSSNHTVMLFLSALFGSIVVSIVKTIHKRRIQSNKLCESDKVLQIPSAKISRKWSKRALLIGVSIGLCSSGCIFLCMYADVVARRIENLANMCDERARMLQDQFNVSMNHVQALAILVSTFHHGKNPSAIDQKTFEDFTARTTFERPLMSGVAYALKVLHSEREQFEQQHGWKIKKMEAGDQSLVHDYNPEKLEPSPVQDEYAPVIFSQETVKHIISVDMMSGKEDHDNILRSRATGKGALTSPFKLLKSNHLGVVLTFTVYKYDLPPNATPEERIHATLGYLGASFDVPSLVDKLLEQLASKQKIVVRLYDTTNHTSPIKMYGSDFTVSGDLQHISSIDFGDPTRKHEMHCRFKHEPPLPWSAIIISAAVAIIVLLVGHIIYATLNSLEKAEQDYIVMRELKGQAEAADVAKSQFLATVSHEIRTPMNGVLGMLQMLMDTELDTTQQDFVVTAQESGKALINLINEVLDLAKIESGRIELEAVPFDVRDILDNVVSLFYEKSQAKGIELAVLVSDQVPDVLIGDPWRFRQIITNLVGNSMKFTERGHIFVQVHLVEELKRAGNIFYDVSAQNREVLDDPDNMKLWNTLSGLEVADSWKSLENFRMFKTSTGETDTINLVVRVEDTGIGITKNAQLRIFTPFMQADSSTSRTYGGTGIGLSITKRLVELMGGEIGFTSKSGVGSTFSFTAIFKENRKGPGDIKRYYFEPTPSDFQGMRALIIDGRNARAEITMYHLQRLGIHCNLVATTESAFSALLEACTSSKSNPNMVLVDTEAWGKGSGFAFYRRLVDLQLKGTHKSSEPMPKIFLLGTSISPAESDYLRLTGYGDCIRKPLRLSTIAASFRKTLGIGVTRQHNRDQSSVLQSVLTGKQILVVDDNAVNRKVAAGSLKKYGAIVTCVDSGNDAIDMLKPPHTFDACFMDVQMPEMDGFEATRLIRSVEKKINDVIQMGEVSADNYGNKPHWHVPILAMTADVIQATFEKCMECGMDGYVSKPFEEQQLYSAVAHFLETGETDPTS</sequence>
<evidence type="ECO:0000256" key="8">
    <source>
        <dbReference type="ARBA" id="ARBA00022692"/>
    </source>
</evidence>
<evidence type="ECO:0000256" key="1">
    <source>
        <dbReference type="ARBA" id="ARBA00000085"/>
    </source>
</evidence>
<dbReference type="InterPro" id="IPR006189">
    <property type="entry name" value="CHASE_dom"/>
</dbReference>
<dbReference type="PROSITE" id="PS50839">
    <property type="entry name" value="CHASE"/>
    <property type="match status" value="1"/>
</dbReference>
<evidence type="ECO:0000256" key="14">
    <source>
        <dbReference type="PROSITE-ProRule" id="PRU00169"/>
    </source>
</evidence>
<keyword evidence="11 15" id="KW-1133">Transmembrane helix</keyword>
<dbReference type="InterPro" id="IPR001789">
    <property type="entry name" value="Sig_transdc_resp-reg_receiver"/>
</dbReference>
<dbReference type="Pfam" id="PF00072">
    <property type="entry name" value="Response_reg"/>
    <property type="match status" value="1"/>
</dbReference>
<feature type="transmembrane region" description="Helical" evidence="15">
    <location>
        <begin position="241"/>
        <end position="264"/>
    </location>
</feature>
<dbReference type="GO" id="GO:0019955">
    <property type="term" value="F:cytokine binding"/>
    <property type="evidence" value="ECO:0007669"/>
    <property type="project" value="UniProtKB-ARBA"/>
</dbReference>
<protein>
    <recommendedName>
        <fullName evidence="5">histidine kinase</fullName>
        <ecNumber evidence="5">2.7.13.3</ecNumber>
    </recommendedName>
</protein>
<accession>K4A504</accession>
<dbReference type="RefSeq" id="XP_012698181.1">
    <property type="nucleotide sequence ID" value="XM_012842727.3"/>
</dbReference>
<gene>
    <name evidence="20" type="primary">LOC101776871</name>
    <name evidence="19" type="ORF">SETIT_9G271900v2</name>
</gene>
<dbReference type="Gramene" id="KQK89303">
    <property type="protein sequence ID" value="KQK89303"/>
    <property type="gene ID" value="SETIT_033958mg"/>
</dbReference>
<dbReference type="InterPro" id="IPR005467">
    <property type="entry name" value="His_kinase_dom"/>
</dbReference>
<dbReference type="EnsemblPlants" id="KQK89303">
    <property type="protein sequence ID" value="KQK89303"/>
    <property type="gene ID" value="SETIT_033958mg"/>
</dbReference>
<comment type="subcellular location">
    <subcellularLocation>
        <location evidence="3">Endomembrane system</location>
        <topology evidence="3">Multi-pass membrane protein</topology>
    </subcellularLocation>
</comment>
<dbReference type="EMBL" id="CM003536">
    <property type="protein sequence ID" value="RCV43146.1"/>
    <property type="molecule type" value="Genomic_DNA"/>
</dbReference>
<dbReference type="InterPro" id="IPR003594">
    <property type="entry name" value="HATPase_dom"/>
</dbReference>
<dbReference type="SUPFAM" id="SSF47384">
    <property type="entry name" value="Homodimeric domain of signal transducing histidine kinase"/>
    <property type="match status" value="1"/>
</dbReference>
<dbReference type="GeneID" id="101776871"/>
<dbReference type="RefSeq" id="XP_004983245.1">
    <property type="nucleotide sequence ID" value="XM_004983188.4"/>
</dbReference>
<evidence type="ECO:0000256" key="11">
    <source>
        <dbReference type="ARBA" id="ARBA00022989"/>
    </source>
</evidence>
<proteinExistence type="predicted"/>
<evidence type="ECO:0000313" key="21">
    <source>
        <dbReference type="Proteomes" id="UP000004995"/>
    </source>
</evidence>
<dbReference type="Proteomes" id="UP000004995">
    <property type="component" value="Unassembled WGS sequence"/>
</dbReference>
<dbReference type="GO" id="GO:0005634">
    <property type="term" value="C:nucleus"/>
    <property type="evidence" value="ECO:0000318"/>
    <property type="project" value="GO_Central"/>
</dbReference>
<dbReference type="Pfam" id="PF03924">
    <property type="entry name" value="CHASE"/>
    <property type="match status" value="1"/>
</dbReference>
<dbReference type="InterPro" id="IPR050956">
    <property type="entry name" value="2C_system_His_kinase"/>
</dbReference>
<dbReference type="PANTHER" id="PTHR43719">
    <property type="entry name" value="TWO-COMPONENT HISTIDINE KINASE"/>
    <property type="match status" value="1"/>
</dbReference>
<keyword evidence="7" id="KW-0808">Transferase</keyword>
<dbReference type="Pfam" id="PF24896">
    <property type="entry name" value="Receiver_CRE1"/>
    <property type="match status" value="1"/>
</dbReference>
<dbReference type="EnsemblPlants" id="KQK89304">
    <property type="protein sequence ID" value="KQK89304"/>
    <property type="gene ID" value="SETIT_033958mg"/>
</dbReference>
<evidence type="ECO:0000256" key="3">
    <source>
        <dbReference type="ARBA" id="ARBA00004127"/>
    </source>
</evidence>
<dbReference type="SUPFAM" id="SSF52172">
    <property type="entry name" value="CheY-like"/>
    <property type="match status" value="2"/>
</dbReference>
<evidence type="ECO:0000259" key="18">
    <source>
        <dbReference type="PROSITE" id="PS50839"/>
    </source>
</evidence>
<dbReference type="RefSeq" id="XP_022679164.1">
    <property type="nucleotide sequence ID" value="XM_022823429.1"/>
</dbReference>
<dbReference type="SUPFAM" id="SSF55874">
    <property type="entry name" value="ATPase domain of HSP90 chaperone/DNA topoisomerase II/histidine kinase"/>
    <property type="match status" value="1"/>
</dbReference>
<dbReference type="AlphaFoldDB" id="K4A504"/>
<evidence type="ECO:0000256" key="7">
    <source>
        <dbReference type="ARBA" id="ARBA00022679"/>
    </source>
</evidence>
<dbReference type="GO" id="GO:0000155">
    <property type="term" value="F:phosphorelay sensor kinase activity"/>
    <property type="evidence" value="ECO:0007669"/>
    <property type="project" value="InterPro"/>
</dbReference>
<keyword evidence="21" id="KW-1185">Reference proteome</keyword>
<keyword evidence="6 14" id="KW-0597">Phosphoprotein</keyword>
<dbReference type="InterPro" id="IPR011006">
    <property type="entry name" value="CheY-like_superfamily"/>
</dbReference>
<dbReference type="STRING" id="4555.K4A504"/>
<dbReference type="CDD" id="cd16922">
    <property type="entry name" value="HATPase_EvgS-ArcB-TorS-like"/>
    <property type="match status" value="1"/>
</dbReference>
<dbReference type="PROSITE" id="PS50109">
    <property type="entry name" value="HIS_KIN"/>
    <property type="match status" value="1"/>
</dbReference>
<dbReference type="InterPro" id="IPR003661">
    <property type="entry name" value="HisK_dim/P_dom"/>
</dbReference>
<dbReference type="CDD" id="cd17546">
    <property type="entry name" value="REC_hyHK_CKI1_RcsC-like"/>
    <property type="match status" value="1"/>
</dbReference>
<dbReference type="GO" id="GO:0012505">
    <property type="term" value="C:endomembrane system"/>
    <property type="evidence" value="ECO:0007669"/>
    <property type="project" value="UniProtKB-SubCell"/>
</dbReference>
<dbReference type="GO" id="GO:0009736">
    <property type="term" value="P:cytokinin-activated signaling pathway"/>
    <property type="evidence" value="ECO:0007669"/>
    <property type="project" value="UniProtKB-KW"/>
</dbReference>
<evidence type="ECO:0000256" key="4">
    <source>
        <dbReference type="ARBA" id="ARBA00011738"/>
    </source>
</evidence>
<evidence type="ECO:0000313" key="20">
    <source>
        <dbReference type="EnsemblPlants" id="KQK89303"/>
    </source>
</evidence>
<dbReference type="FunFam" id="1.10.287.130:FF:000015">
    <property type="entry name" value="Histidine kinase 4"/>
    <property type="match status" value="1"/>
</dbReference>
<dbReference type="HOGENOM" id="CLU_000445_16_1_1"/>
<evidence type="ECO:0000256" key="12">
    <source>
        <dbReference type="ARBA" id="ARBA00023012"/>
    </source>
</evidence>
<dbReference type="InterPro" id="IPR042240">
    <property type="entry name" value="CHASE_sf"/>
</dbReference>
<evidence type="ECO:0000259" key="16">
    <source>
        <dbReference type="PROSITE" id="PS50109"/>
    </source>
</evidence>
<dbReference type="CDD" id="cd00082">
    <property type="entry name" value="HisKA"/>
    <property type="match status" value="1"/>
</dbReference>
<evidence type="ECO:0000259" key="17">
    <source>
        <dbReference type="PROSITE" id="PS50110"/>
    </source>
</evidence>
<comment type="subunit">
    <text evidence="4">Homodimer.</text>
</comment>
<dbReference type="Gene3D" id="1.10.287.130">
    <property type="match status" value="1"/>
</dbReference>
<dbReference type="PRINTS" id="PR00344">
    <property type="entry name" value="BCTRLSENSOR"/>
</dbReference>
<dbReference type="OrthoDB" id="10266508at2759"/>
<dbReference type="PROSITE" id="PS50110">
    <property type="entry name" value="RESPONSE_REGULATORY"/>
    <property type="match status" value="2"/>
</dbReference>
<dbReference type="Pfam" id="PF02518">
    <property type="entry name" value="HATPase_c"/>
    <property type="match status" value="1"/>
</dbReference>
<feature type="modified residue" description="4-aspartylphosphate" evidence="14">
    <location>
        <position position="956"/>
    </location>
</feature>
<reference evidence="20" key="3">
    <citation type="submission" date="2018-08" db="UniProtKB">
        <authorList>
            <consortium name="EnsemblPlants"/>
        </authorList>
    </citation>
    <scope>IDENTIFICATION</scope>
    <source>
        <strain evidence="20">Yugu1</strain>
    </source>
</reference>
<dbReference type="EMBL" id="AGNK02005657">
    <property type="status" value="NOT_ANNOTATED_CDS"/>
    <property type="molecule type" value="Genomic_DNA"/>
</dbReference>
<name>K4A504_SETIT</name>
<evidence type="ECO:0000256" key="9">
    <source>
        <dbReference type="ARBA" id="ARBA00022777"/>
    </source>
</evidence>
<organism evidence="20 21">
    <name type="scientific">Setaria italica</name>
    <name type="common">Foxtail millet</name>
    <name type="synonym">Panicum italicum</name>
    <dbReference type="NCBI Taxonomy" id="4555"/>
    <lineage>
        <taxon>Eukaryota</taxon>
        <taxon>Viridiplantae</taxon>
        <taxon>Streptophyta</taxon>
        <taxon>Embryophyta</taxon>
        <taxon>Tracheophyta</taxon>
        <taxon>Spermatophyta</taxon>
        <taxon>Magnoliopsida</taxon>
        <taxon>Liliopsida</taxon>
        <taxon>Poales</taxon>
        <taxon>Poaceae</taxon>
        <taxon>PACMAD clade</taxon>
        <taxon>Panicoideae</taxon>
        <taxon>Panicodae</taxon>
        <taxon>Paniceae</taxon>
        <taxon>Cenchrinae</taxon>
        <taxon>Setaria</taxon>
    </lineage>
</organism>
<comment type="function">
    <text evidence="2">Cytokinin receptor related to bacterial two-component regulators. Functions as a histidine kinase and transmits the stress signal to a downstream MAPK cascade.</text>
</comment>
<dbReference type="PANTHER" id="PTHR43719:SF35">
    <property type="entry name" value="HISTIDINE KINASE 2"/>
    <property type="match status" value="1"/>
</dbReference>
<keyword evidence="12" id="KW-0902">Two-component regulatory system</keyword>
<keyword evidence="10" id="KW-0932">Cytokinin signaling pathway</keyword>
<feature type="transmembrane region" description="Helical" evidence="15">
    <location>
        <begin position="190"/>
        <end position="209"/>
    </location>
</feature>
<evidence type="ECO:0000256" key="5">
    <source>
        <dbReference type="ARBA" id="ARBA00012438"/>
    </source>
</evidence>
<dbReference type="EC" id="2.7.13.3" evidence="5"/>
<evidence type="ECO:0000256" key="13">
    <source>
        <dbReference type="ARBA" id="ARBA00023136"/>
    </source>
</evidence>
<evidence type="ECO:0000256" key="15">
    <source>
        <dbReference type="SAM" id="Phobius"/>
    </source>
</evidence>
<evidence type="ECO:0000256" key="10">
    <source>
        <dbReference type="ARBA" id="ARBA00022864"/>
    </source>
</evidence>
<keyword evidence="8 15" id="KW-0812">Transmembrane</keyword>
<dbReference type="Pfam" id="PF00512">
    <property type="entry name" value="HisKA"/>
    <property type="match status" value="1"/>
</dbReference>
<dbReference type="InterPro" id="IPR056839">
    <property type="entry name" value="Receiver_AHK4/CRE1_1st"/>
</dbReference>
<feature type="transmembrane region" description="Helical" evidence="15">
    <location>
        <begin position="21"/>
        <end position="40"/>
    </location>
</feature>
<feature type="modified residue" description="4-aspartylphosphate" evidence="14">
    <location>
        <position position="1105"/>
    </location>
</feature>
<dbReference type="InterPro" id="IPR036890">
    <property type="entry name" value="HATPase_C_sf"/>
</dbReference>
<feature type="domain" description="Response regulatory" evidence="17">
    <location>
        <begin position="1055"/>
        <end position="1192"/>
    </location>
</feature>